<organism evidence="2 3">
    <name type="scientific">Pleurodeles waltl</name>
    <name type="common">Iberian ribbed newt</name>
    <dbReference type="NCBI Taxonomy" id="8319"/>
    <lineage>
        <taxon>Eukaryota</taxon>
        <taxon>Metazoa</taxon>
        <taxon>Chordata</taxon>
        <taxon>Craniata</taxon>
        <taxon>Vertebrata</taxon>
        <taxon>Euteleostomi</taxon>
        <taxon>Amphibia</taxon>
        <taxon>Batrachia</taxon>
        <taxon>Caudata</taxon>
        <taxon>Salamandroidea</taxon>
        <taxon>Salamandridae</taxon>
        <taxon>Pleurodelinae</taxon>
        <taxon>Pleurodeles</taxon>
    </lineage>
</organism>
<evidence type="ECO:0000313" key="3">
    <source>
        <dbReference type="Proteomes" id="UP001066276"/>
    </source>
</evidence>
<evidence type="ECO:0000313" key="2">
    <source>
        <dbReference type="EMBL" id="KAJ1145070.1"/>
    </source>
</evidence>
<protein>
    <submittedName>
        <fullName evidence="2">Uncharacterized protein</fullName>
    </submittedName>
</protein>
<gene>
    <name evidence="2" type="ORF">NDU88_011362</name>
</gene>
<comment type="caution">
    <text evidence="2">The sequence shown here is derived from an EMBL/GenBank/DDBJ whole genome shotgun (WGS) entry which is preliminary data.</text>
</comment>
<dbReference type="EMBL" id="JANPWB010000010">
    <property type="protein sequence ID" value="KAJ1145070.1"/>
    <property type="molecule type" value="Genomic_DNA"/>
</dbReference>
<dbReference type="Proteomes" id="UP001066276">
    <property type="component" value="Chromosome 6"/>
</dbReference>
<dbReference type="AlphaFoldDB" id="A0AAV7R352"/>
<evidence type="ECO:0000256" key="1">
    <source>
        <dbReference type="SAM" id="MobiDB-lite"/>
    </source>
</evidence>
<proteinExistence type="predicted"/>
<sequence length="101" mass="11020">MPQPKVCTGHEPPPHGSESKVRTQARAFSVYESLASNALTRRPLFRRRHPRVAAREAPGAEQDLPCFLMRKAPGPGGQRHTSGRIYLCGCKTRPPAAPAPP</sequence>
<accession>A0AAV7R352</accession>
<reference evidence="2" key="1">
    <citation type="journal article" date="2022" name="bioRxiv">
        <title>Sequencing and chromosome-scale assembly of the giantPleurodeles waltlgenome.</title>
        <authorList>
            <person name="Brown T."/>
            <person name="Elewa A."/>
            <person name="Iarovenko S."/>
            <person name="Subramanian E."/>
            <person name="Araus A.J."/>
            <person name="Petzold A."/>
            <person name="Susuki M."/>
            <person name="Suzuki K.-i.T."/>
            <person name="Hayashi T."/>
            <person name="Toyoda A."/>
            <person name="Oliveira C."/>
            <person name="Osipova E."/>
            <person name="Leigh N.D."/>
            <person name="Simon A."/>
            <person name="Yun M.H."/>
        </authorList>
    </citation>
    <scope>NUCLEOTIDE SEQUENCE</scope>
    <source>
        <strain evidence="2">20211129_DDA</strain>
        <tissue evidence="2">Liver</tissue>
    </source>
</reference>
<name>A0AAV7R352_PLEWA</name>
<feature type="region of interest" description="Disordered" evidence="1">
    <location>
        <begin position="1"/>
        <end position="23"/>
    </location>
</feature>
<keyword evidence="3" id="KW-1185">Reference proteome</keyword>